<feature type="signal peptide" evidence="9">
    <location>
        <begin position="1"/>
        <end position="18"/>
    </location>
</feature>
<dbReference type="Proteomes" id="UP000193218">
    <property type="component" value="Unassembled WGS sequence"/>
</dbReference>
<keyword evidence="6 9" id="KW-0378">Hydrolase</keyword>
<evidence type="ECO:0000256" key="6">
    <source>
        <dbReference type="ARBA" id="ARBA00022801"/>
    </source>
</evidence>
<dbReference type="GO" id="GO:0006508">
    <property type="term" value="P:proteolysis"/>
    <property type="evidence" value="ECO:0007669"/>
    <property type="project" value="UniProtKB-KW"/>
</dbReference>
<keyword evidence="3 9" id="KW-0645">Protease</keyword>
<keyword evidence="4 9" id="KW-0479">Metal-binding</keyword>
<evidence type="ECO:0000259" key="10">
    <source>
        <dbReference type="Pfam" id="PF04389"/>
    </source>
</evidence>
<evidence type="ECO:0000256" key="1">
    <source>
        <dbReference type="ARBA" id="ARBA00001947"/>
    </source>
</evidence>
<evidence type="ECO:0000256" key="8">
    <source>
        <dbReference type="ARBA" id="ARBA00043962"/>
    </source>
</evidence>
<dbReference type="InterPro" id="IPR045175">
    <property type="entry name" value="M28_fam"/>
</dbReference>
<proteinExistence type="inferred from homology"/>
<dbReference type="OrthoDB" id="2214at2759"/>
<keyword evidence="5 9" id="KW-0732">Signal</keyword>
<comment type="similarity">
    <text evidence="8">Belongs to the peptidase M28 family. M28E subfamily.</text>
</comment>
<gene>
    <name evidence="11" type="ORF">BD324DRAFT_650046</name>
</gene>
<keyword evidence="2" id="KW-0031">Aminopeptidase</keyword>
<feature type="chain" id="PRO_5011824474" description="Peptide hydrolase" evidence="9">
    <location>
        <begin position="19"/>
        <end position="442"/>
    </location>
</feature>
<evidence type="ECO:0000256" key="4">
    <source>
        <dbReference type="ARBA" id="ARBA00022723"/>
    </source>
</evidence>
<name>A0A1Y1UKY2_9TREE</name>
<dbReference type="EMBL" id="NBSH01000004">
    <property type="protein sequence ID" value="ORX38701.1"/>
    <property type="molecule type" value="Genomic_DNA"/>
</dbReference>
<comment type="caution">
    <text evidence="11">The sequence shown here is derived from an EMBL/GenBank/DDBJ whole genome shotgun (WGS) entry which is preliminary data.</text>
</comment>
<dbReference type="InParanoid" id="A0A1Y1UKY2"/>
<protein>
    <recommendedName>
        <fullName evidence="9">Peptide hydrolase</fullName>
        <ecNumber evidence="9">3.4.-.-</ecNumber>
    </recommendedName>
</protein>
<accession>A0A1Y1UKY2</accession>
<keyword evidence="12" id="KW-1185">Reference proteome</keyword>
<keyword evidence="7 9" id="KW-0862">Zinc</keyword>
<evidence type="ECO:0000256" key="3">
    <source>
        <dbReference type="ARBA" id="ARBA00022670"/>
    </source>
</evidence>
<dbReference type="RefSeq" id="XP_021872623.1">
    <property type="nucleotide sequence ID" value="XM_022018084.1"/>
</dbReference>
<dbReference type="PANTHER" id="PTHR12147">
    <property type="entry name" value="METALLOPEPTIDASE M28 FAMILY MEMBER"/>
    <property type="match status" value="1"/>
</dbReference>
<dbReference type="EC" id="3.4.-.-" evidence="9"/>
<dbReference type="Gene3D" id="3.40.630.10">
    <property type="entry name" value="Zn peptidases"/>
    <property type="match status" value="1"/>
</dbReference>
<dbReference type="AlphaFoldDB" id="A0A1Y1UKY2"/>
<dbReference type="STRING" id="4999.A0A1Y1UKY2"/>
<evidence type="ECO:0000256" key="2">
    <source>
        <dbReference type="ARBA" id="ARBA00022438"/>
    </source>
</evidence>
<feature type="domain" description="Peptidase M28" evidence="10">
    <location>
        <begin position="216"/>
        <end position="399"/>
    </location>
</feature>
<dbReference type="GO" id="GO:0046872">
    <property type="term" value="F:metal ion binding"/>
    <property type="evidence" value="ECO:0007669"/>
    <property type="project" value="UniProtKB-KW"/>
</dbReference>
<evidence type="ECO:0000313" key="12">
    <source>
        <dbReference type="Proteomes" id="UP000193218"/>
    </source>
</evidence>
<evidence type="ECO:0000256" key="7">
    <source>
        <dbReference type="ARBA" id="ARBA00022833"/>
    </source>
</evidence>
<dbReference type="SUPFAM" id="SSF53187">
    <property type="entry name" value="Zn-dependent exopeptidases"/>
    <property type="match status" value="1"/>
</dbReference>
<dbReference type="GO" id="GO:0004177">
    <property type="term" value="F:aminopeptidase activity"/>
    <property type="evidence" value="ECO:0007669"/>
    <property type="project" value="UniProtKB-KW"/>
</dbReference>
<evidence type="ECO:0000256" key="5">
    <source>
        <dbReference type="ARBA" id="ARBA00022729"/>
    </source>
</evidence>
<comment type="cofactor">
    <cofactor evidence="1">
        <name>Zn(2+)</name>
        <dbReference type="ChEBI" id="CHEBI:29105"/>
    </cofactor>
</comment>
<dbReference type="Pfam" id="PF04389">
    <property type="entry name" value="Peptidase_M28"/>
    <property type="match status" value="1"/>
</dbReference>
<dbReference type="GO" id="GO:0008235">
    <property type="term" value="F:metalloexopeptidase activity"/>
    <property type="evidence" value="ECO:0007669"/>
    <property type="project" value="InterPro"/>
</dbReference>
<evidence type="ECO:0000313" key="11">
    <source>
        <dbReference type="EMBL" id="ORX38701.1"/>
    </source>
</evidence>
<dbReference type="PANTHER" id="PTHR12147:SF56">
    <property type="entry name" value="AMINOPEPTIDASE YDR415C-RELATED"/>
    <property type="match status" value="1"/>
</dbReference>
<sequence length="442" mass="50034">MRTNALLALLGLLPCLLGSPLQPKSQLSFSSKDLSAQHVVDESIYMAMERYDDPVLALLSIQPELAETLAEKRLIQVFGDDGPVWMTEGDKLRLRRERKKFMDVTDFHDDSLHASAIVPQEPHMPPFTQHAWVKPCFEDVDTNHMRDVLTHMTSYYNRYYHHVNGARSATWLHNHILDIIKESPFQTYISLEYHTHWFMQPSIIARFEPPIRNASAPLTIIGAHQDSANYAFPLLPAPGADDDMSGSVSILEAFRVLAMRGFIPERGPVEFHWYAAEEAGLLGSQAIAKYKKDQQATIGAMMEFDMTAFIFRNATESINFIIEQSNSNLTNWAVDLSKEYIDLTTRVLSSMGPNAGSDYMSFTQQGFPAAFATEGDPSTKHSPMGDFDPYVHTDRDRMDVDNELGVFSIDHMAQFSRLAIAFAVEQAKWSTQHRRERDGTHV</sequence>
<reference evidence="11 12" key="1">
    <citation type="submission" date="2017-03" db="EMBL/GenBank/DDBJ databases">
        <title>Widespread Adenine N6-methylation of Active Genes in Fungi.</title>
        <authorList>
            <consortium name="DOE Joint Genome Institute"/>
            <person name="Mondo S.J."/>
            <person name="Dannebaum R.O."/>
            <person name="Kuo R.C."/>
            <person name="Louie K.B."/>
            <person name="Bewick A.J."/>
            <person name="Labutti K."/>
            <person name="Haridas S."/>
            <person name="Kuo A."/>
            <person name="Salamov A."/>
            <person name="Ahrendt S.R."/>
            <person name="Lau R."/>
            <person name="Bowen B.P."/>
            <person name="Lipzen A."/>
            <person name="Sullivan W."/>
            <person name="Andreopoulos W.B."/>
            <person name="Clum A."/>
            <person name="Lindquist E."/>
            <person name="Daum C."/>
            <person name="Northen T.R."/>
            <person name="Ramamoorthy G."/>
            <person name="Schmitz R.J."/>
            <person name="Gryganskyi A."/>
            <person name="Culley D."/>
            <person name="Magnuson J."/>
            <person name="James T.Y."/>
            <person name="O'Malley M.A."/>
            <person name="Stajich J.E."/>
            <person name="Spatafora J.W."/>
            <person name="Visel A."/>
            <person name="Grigoriev I.V."/>
        </authorList>
    </citation>
    <scope>NUCLEOTIDE SEQUENCE [LARGE SCALE GENOMIC DNA]</scope>
    <source>
        <strain evidence="11 12">NRRL Y-17943</strain>
    </source>
</reference>
<evidence type="ECO:0000256" key="9">
    <source>
        <dbReference type="RuleBase" id="RU361240"/>
    </source>
</evidence>
<dbReference type="GeneID" id="33559893"/>
<organism evidence="11 12">
    <name type="scientific">Kockovaella imperatae</name>
    <dbReference type="NCBI Taxonomy" id="4999"/>
    <lineage>
        <taxon>Eukaryota</taxon>
        <taxon>Fungi</taxon>
        <taxon>Dikarya</taxon>
        <taxon>Basidiomycota</taxon>
        <taxon>Agaricomycotina</taxon>
        <taxon>Tremellomycetes</taxon>
        <taxon>Tremellales</taxon>
        <taxon>Cuniculitremaceae</taxon>
        <taxon>Kockovaella</taxon>
    </lineage>
</organism>
<dbReference type="InterPro" id="IPR007484">
    <property type="entry name" value="Peptidase_M28"/>
</dbReference>